<dbReference type="GeneID" id="69984084"/>
<dbReference type="AlphaFoldDB" id="A0A0F5JAL1"/>
<evidence type="ECO:0000313" key="2">
    <source>
        <dbReference type="EMBL" id="KKB54931.1"/>
    </source>
</evidence>
<evidence type="ECO:0000256" key="1">
    <source>
        <dbReference type="SAM" id="SignalP"/>
    </source>
</evidence>
<dbReference type="EMBL" id="AQHV01000012">
    <property type="protein sequence ID" value="KKB54931.1"/>
    <property type="molecule type" value="Genomic_DNA"/>
</dbReference>
<dbReference type="Proteomes" id="UP000033047">
    <property type="component" value="Unassembled WGS sequence"/>
</dbReference>
<evidence type="ECO:0008006" key="4">
    <source>
        <dbReference type="Google" id="ProtNLM"/>
    </source>
</evidence>
<comment type="caution">
    <text evidence="2">The sequence shown here is derived from an EMBL/GenBank/DDBJ whole genome shotgun (WGS) entry which is preliminary data.</text>
</comment>
<protein>
    <recommendedName>
        <fullName evidence="4">Outer membrane protein beta-barrel domain-containing protein</fullName>
    </recommendedName>
</protein>
<dbReference type="STRING" id="927665.HMPREF1535_02685"/>
<feature type="signal peptide" evidence="1">
    <location>
        <begin position="1"/>
        <end position="18"/>
    </location>
</feature>
<accession>A0A0F5JAL1</accession>
<name>A0A0F5JAL1_9BACT</name>
<dbReference type="PATRIC" id="fig|927665.4.peg.2760"/>
<dbReference type="HOGENOM" id="CLU_1309143_0_0_10"/>
<dbReference type="RefSeq" id="WP_046146337.1">
    <property type="nucleotide sequence ID" value="NZ_KQ033912.1"/>
</dbReference>
<keyword evidence="1" id="KW-0732">Signal</keyword>
<evidence type="ECO:0000313" key="3">
    <source>
        <dbReference type="Proteomes" id="UP000033047"/>
    </source>
</evidence>
<organism evidence="2 3">
    <name type="scientific">Parabacteroides goldsteinii DSM 19448 = WAL 12034</name>
    <dbReference type="NCBI Taxonomy" id="927665"/>
    <lineage>
        <taxon>Bacteria</taxon>
        <taxon>Pseudomonadati</taxon>
        <taxon>Bacteroidota</taxon>
        <taxon>Bacteroidia</taxon>
        <taxon>Bacteroidales</taxon>
        <taxon>Tannerellaceae</taxon>
        <taxon>Parabacteroides</taxon>
    </lineage>
</organism>
<reference evidence="2 3" key="1">
    <citation type="submission" date="2013-04" db="EMBL/GenBank/DDBJ databases">
        <title>The Genome Sequence of Parabacteroides goldsteinii DSM 19448.</title>
        <authorList>
            <consortium name="The Broad Institute Genomics Platform"/>
            <person name="Earl A."/>
            <person name="Ward D."/>
            <person name="Feldgarden M."/>
            <person name="Gevers D."/>
            <person name="Martens E."/>
            <person name="Sakamoto M."/>
            <person name="Benno Y."/>
            <person name="Song Y."/>
            <person name="Liu C."/>
            <person name="Lee J."/>
            <person name="Bolanos M."/>
            <person name="Vaisanen M.L."/>
            <person name="Finegold S.M."/>
            <person name="Walker B."/>
            <person name="Young S."/>
            <person name="Zeng Q."/>
            <person name="Gargeya S."/>
            <person name="Fitzgerald M."/>
            <person name="Haas B."/>
            <person name="Abouelleil A."/>
            <person name="Allen A.W."/>
            <person name="Alvarado L."/>
            <person name="Arachchi H.M."/>
            <person name="Berlin A.M."/>
            <person name="Chapman S.B."/>
            <person name="Gainer-Dewar J."/>
            <person name="Goldberg J."/>
            <person name="Griggs A."/>
            <person name="Gujja S."/>
            <person name="Hansen M."/>
            <person name="Howarth C."/>
            <person name="Imamovic A."/>
            <person name="Ireland A."/>
            <person name="Larimer J."/>
            <person name="McCowan C."/>
            <person name="Murphy C."/>
            <person name="Pearson M."/>
            <person name="Poon T.W."/>
            <person name="Priest M."/>
            <person name="Roberts A."/>
            <person name="Saif S."/>
            <person name="Shea T."/>
            <person name="Sisk P."/>
            <person name="Sykes S."/>
            <person name="Wortman J."/>
            <person name="Nusbaum C."/>
            <person name="Birren B."/>
        </authorList>
    </citation>
    <scope>NUCLEOTIDE SEQUENCE [LARGE SCALE GENOMIC DNA]</scope>
    <source>
        <strain evidence="2 3">DSM 19448</strain>
    </source>
</reference>
<sequence>MKKILVLLLLLPVVVSYAQEGQKINAGFKYLFGWHYTLSQIGNPGVIAADIGYEFDFVPFFGVNAGFGGGGFTQRVGLGGLRGDNLVYKGSFFSLHISPKFYLPIKYEEKIDRSHYIFIENKFAYNRLNWNFDRLSNKGQSIHHEFEYVIKAGYQYPVGRSFSIAAWLGYSTLDYYKSGIVEFDKKLKTSTPIEIGIGFSYIFKYGKKNI</sequence>
<feature type="chain" id="PRO_5002488949" description="Outer membrane protein beta-barrel domain-containing protein" evidence="1">
    <location>
        <begin position="19"/>
        <end position="210"/>
    </location>
</feature>
<proteinExistence type="predicted"/>
<gene>
    <name evidence="2" type="ORF">HMPREF1535_02685</name>
</gene>